<gene>
    <name evidence="2" type="ORF">J7T54_004860</name>
</gene>
<proteinExistence type="predicted"/>
<protein>
    <submittedName>
        <fullName evidence="2">Uncharacterized protein</fullName>
    </submittedName>
</protein>
<evidence type="ECO:0000313" key="2">
    <source>
        <dbReference type="EMBL" id="KAI6784314.1"/>
    </source>
</evidence>
<comment type="caution">
    <text evidence="2">The sequence shown here is derived from an EMBL/GenBank/DDBJ whole genome shotgun (WGS) entry which is preliminary data.</text>
</comment>
<sequence>MDDQLDEAAVAQMMGFSSFGGPDRPQKKRRYNPGADAQVSIAKPESSTGSNMTPLGAREGGGGSAPAPDNASGAKANDDEINLDDEADEEPPTPAPLQQQPIPQGLPQRPSFASNQGNSGAHGMMPQNASRDEQRVWYKDYYDPRFNQNPWDKLERNLGLQAQGTWLPHSSCHPGEVST</sequence>
<reference evidence="2" key="2">
    <citation type="submission" date="2022-07" db="EMBL/GenBank/DDBJ databases">
        <authorList>
            <person name="Goncalves M.F.M."/>
            <person name="Hilario S."/>
            <person name="Van De Peer Y."/>
            <person name="Esteves A.C."/>
            <person name="Alves A."/>
        </authorList>
    </citation>
    <scope>NUCLEOTIDE SEQUENCE</scope>
    <source>
        <strain evidence="2">MUM 19.33</strain>
    </source>
</reference>
<keyword evidence="3" id="KW-1185">Reference proteome</keyword>
<dbReference type="Proteomes" id="UP001055219">
    <property type="component" value="Unassembled WGS sequence"/>
</dbReference>
<feature type="compositionally biased region" description="Low complexity" evidence="1">
    <location>
        <begin position="96"/>
        <end position="110"/>
    </location>
</feature>
<organism evidence="2 3">
    <name type="scientific">Emericellopsis cladophorae</name>
    <dbReference type="NCBI Taxonomy" id="2686198"/>
    <lineage>
        <taxon>Eukaryota</taxon>
        <taxon>Fungi</taxon>
        <taxon>Dikarya</taxon>
        <taxon>Ascomycota</taxon>
        <taxon>Pezizomycotina</taxon>
        <taxon>Sordariomycetes</taxon>
        <taxon>Hypocreomycetidae</taxon>
        <taxon>Hypocreales</taxon>
        <taxon>Bionectriaceae</taxon>
        <taxon>Emericellopsis</taxon>
    </lineage>
</organism>
<dbReference type="RefSeq" id="XP_051365170.1">
    <property type="nucleotide sequence ID" value="XM_051503560.1"/>
</dbReference>
<reference evidence="2" key="1">
    <citation type="journal article" date="2021" name="J Fungi (Basel)">
        <title>Genomic and Metabolomic Analyses of the Marine Fungus Emericellopsis cladophorae: Insights into Saltwater Adaptability Mechanisms and Its Biosynthetic Potential.</title>
        <authorList>
            <person name="Goncalves M.F.M."/>
            <person name="Hilario S."/>
            <person name="Van de Peer Y."/>
            <person name="Esteves A.C."/>
            <person name="Alves A."/>
        </authorList>
    </citation>
    <scope>NUCLEOTIDE SEQUENCE</scope>
    <source>
        <strain evidence="2">MUM 19.33</strain>
    </source>
</reference>
<evidence type="ECO:0000313" key="3">
    <source>
        <dbReference type="Proteomes" id="UP001055219"/>
    </source>
</evidence>
<dbReference type="EMBL" id="JAGIXG020000005">
    <property type="protein sequence ID" value="KAI6784314.1"/>
    <property type="molecule type" value="Genomic_DNA"/>
</dbReference>
<dbReference type="OrthoDB" id="5419162at2759"/>
<evidence type="ECO:0000256" key="1">
    <source>
        <dbReference type="SAM" id="MobiDB-lite"/>
    </source>
</evidence>
<name>A0A9P9Y699_9HYPO</name>
<feature type="region of interest" description="Disordered" evidence="1">
    <location>
        <begin position="1"/>
        <end position="131"/>
    </location>
</feature>
<dbReference type="AlphaFoldDB" id="A0A9P9Y699"/>
<accession>A0A9P9Y699</accession>
<feature type="compositionally biased region" description="Acidic residues" evidence="1">
    <location>
        <begin position="79"/>
        <end position="91"/>
    </location>
</feature>
<dbReference type="GeneID" id="75831346"/>